<dbReference type="AlphaFoldDB" id="A0A4C1ZPE1"/>
<proteinExistence type="predicted"/>
<gene>
    <name evidence="1" type="ORF">EVAR_52283_1</name>
</gene>
<organism evidence="1 2">
    <name type="scientific">Eumeta variegata</name>
    <name type="common">Bagworm moth</name>
    <name type="synonym">Eumeta japonica</name>
    <dbReference type="NCBI Taxonomy" id="151549"/>
    <lineage>
        <taxon>Eukaryota</taxon>
        <taxon>Metazoa</taxon>
        <taxon>Ecdysozoa</taxon>
        <taxon>Arthropoda</taxon>
        <taxon>Hexapoda</taxon>
        <taxon>Insecta</taxon>
        <taxon>Pterygota</taxon>
        <taxon>Neoptera</taxon>
        <taxon>Endopterygota</taxon>
        <taxon>Lepidoptera</taxon>
        <taxon>Glossata</taxon>
        <taxon>Ditrysia</taxon>
        <taxon>Tineoidea</taxon>
        <taxon>Psychidae</taxon>
        <taxon>Oiketicinae</taxon>
        <taxon>Eumeta</taxon>
    </lineage>
</organism>
<accession>A0A4C1ZPE1</accession>
<dbReference type="Proteomes" id="UP000299102">
    <property type="component" value="Unassembled WGS sequence"/>
</dbReference>
<evidence type="ECO:0000313" key="1">
    <source>
        <dbReference type="EMBL" id="GBP88944.1"/>
    </source>
</evidence>
<sequence length="163" mass="18676">MERSARVALENSRQSSRNCRACMKGSMDVSEAREHAEIVPRRTLQSLSSLLQNRHYTSFRDIHLAIYGYSDRDTNTRNNKVMQAHDGRNRKAAVSPSFSLHRRPKRLRGTFPEKNFASLAKRLRNIAVSAVSFAKFPLDGMGRRDDSTELIESRTISKRKELP</sequence>
<dbReference type="EMBL" id="BGZK01001967">
    <property type="protein sequence ID" value="GBP88944.1"/>
    <property type="molecule type" value="Genomic_DNA"/>
</dbReference>
<comment type="caution">
    <text evidence="1">The sequence shown here is derived from an EMBL/GenBank/DDBJ whole genome shotgun (WGS) entry which is preliminary data.</text>
</comment>
<keyword evidence="2" id="KW-1185">Reference proteome</keyword>
<name>A0A4C1ZPE1_EUMVA</name>
<reference evidence="1 2" key="1">
    <citation type="journal article" date="2019" name="Commun. Biol.">
        <title>The bagworm genome reveals a unique fibroin gene that provides high tensile strength.</title>
        <authorList>
            <person name="Kono N."/>
            <person name="Nakamura H."/>
            <person name="Ohtoshi R."/>
            <person name="Tomita M."/>
            <person name="Numata K."/>
            <person name="Arakawa K."/>
        </authorList>
    </citation>
    <scope>NUCLEOTIDE SEQUENCE [LARGE SCALE GENOMIC DNA]</scope>
</reference>
<evidence type="ECO:0000313" key="2">
    <source>
        <dbReference type="Proteomes" id="UP000299102"/>
    </source>
</evidence>
<protein>
    <submittedName>
        <fullName evidence="1">Uncharacterized protein</fullName>
    </submittedName>
</protein>